<dbReference type="Proteomes" id="UP000078343">
    <property type="component" value="Unassembled WGS sequence"/>
</dbReference>
<evidence type="ECO:0000256" key="3">
    <source>
        <dbReference type="SAM" id="Phobius"/>
    </source>
</evidence>
<dbReference type="InterPro" id="IPR036259">
    <property type="entry name" value="MFS_trans_sf"/>
</dbReference>
<keyword evidence="3" id="KW-1133">Transmembrane helix</keyword>
<comment type="caution">
    <text evidence="5">The sequence shown here is derived from an EMBL/GenBank/DDBJ whole genome shotgun (WGS) entry which is preliminary data.</text>
</comment>
<evidence type="ECO:0000313" key="5">
    <source>
        <dbReference type="EMBL" id="OAP59015.1"/>
    </source>
</evidence>
<feature type="compositionally biased region" description="Acidic residues" evidence="2">
    <location>
        <begin position="523"/>
        <end position="536"/>
    </location>
</feature>
<gene>
    <name evidence="5" type="ORF">AYL99_06312</name>
</gene>
<dbReference type="Pfam" id="PF07690">
    <property type="entry name" value="MFS_1"/>
    <property type="match status" value="2"/>
</dbReference>
<comment type="subcellular location">
    <subcellularLocation>
        <location evidence="1">Membrane</location>
        <topology evidence="1">Multi-pass membrane protein</topology>
    </subcellularLocation>
</comment>
<feature type="compositionally biased region" description="Basic and acidic residues" evidence="2">
    <location>
        <begin position="633"/>
        <end position="649"/>
    </location>
</feature>
<feature type="region of interest" description="Disordered" evidence="2">
    <location>
        <begin position="573"/>
        <end position="649"/>
    </location>
</feature>
<dbReference type="InterPro" id="IPR011701">
    <property type="entry name" value="MFS"/>
</dbReference>
<evidence type="ECO:0000256" key="2">
    <source>
        <dbReference type="SAM" id="MobiDB-lite"/>
    </source>
</evidence>
<keyword evidence="6" id="KW-1185">Reference proteome</keyword>
<evidence type="ECO:0000313" key="6">
    <source>
        <dbReference type="Proteomes" id="UP000078343"/>
    </source>
</evidence>
<feature type="region of interest" description="Disordered" evidence="2">
    <location>
        <begin position="511"/>
        <end position="537"/>
    </location>
</feature>
<protein>
    <recommendedName>
        <fullName evidence="4">Major facilitator superfamily (MFS) profile domain-containing protein</fullName>
    </recommendedName>
</protein>
<organism evidence="5 6">
    <name type="scientific">Fonsecaea erecta</name>
    <dbReference type="NCBI Taxonomy" id="1367422"/>
    <lineage>
        <taxon>Eukaryota</taxon>
        <taxon>Fungi</taxon>
        <taxon>Dikarya</taxon>
        <taxon>Ascomycota</taxon>
        <taxon>Pezizomycotina</taxon>
        <taxon>Eurotiomycetes</taxon>
        <taxon>Chaetothyriomycetidae</taxon>
        <taxon>Chaetothyriales</taxon>
        <taxon>Herpotrichiellaceae</taxon>
        <taxon>Fonsecaea</taxon>
    </lineage>
</organism>
<feature type="transmembrane region" description="Helical" evidence="3">
    <location>
        <begin position="38"/>
        <end position="57"/>
    </location>
</feature>
<keyword evidence="3" id="KW-0812">Transmembrane</keyword>
<dbReference type="PROSITE" id="PS50850">
    <property type="entry name" value="MFS"/>
    <property type="match status" value="1"/>
</dbReference>
<dbReference type="STRING" id="1367422.A0A178ZIZ3"/>
<name>A0A178ZIZ3_9EURO</name>
<dbReference type="InterPro" id="IPR020846">
    <property type="entry name" value="MFS_dom"/>
</dbReference>
<feature type="region of interest" description="Disordered" evidence="2">
    <location>
        <begin position="227"/>
        <end position="300"/>
    </location>
</feature>
<feature type="compositionally biased region" description="Basic and acidic residues" evidence="2">
    <location>
        <begin position="575"/>
        <end position="589"/>
    </location>
</feature>
<dbReference type="GO" id="GO:0022857">
    <property type="term" value="F:transmembrane transporter activity"/>
    <property type="evidence" value="ECO:0007669"/>
    <property type="project" value="InterPro"/>
</dbReference>
<dbReference type="Gene3D" id="1.20.1250.20">
    <property type="entry name" value="MFS general substrate transporter like domains"/>
    <property type="match status" value="1"/>
</dbReference>
<keyword evidence="3" id="KW-0472">Membrane</keyword>
<dbReference type="AlphaFoldDB" id="A0A178ZIZ3"/>
<proteinExistence type="predicted"/>
<dbReference type="SUPFAM" id="SSF103473">
    <property type="entry name" value="MFS general substrate transporter"/>
    <property type="match status" value="1"/>
</dbReference>
<sequence length="649" mass="70913">MSVILRPLTWFYHEFGIVAIHETGRNAWLIILARTCRMFAYGTNSLILAIFFSALNYSDHQIGIFMTLTLLGDVFLGTFLTLIADRVGRRRVLMAGSVLMILSGFVFAIFENFWILLGAAILGVISVTGGDFGPFRSVEESVLSQLTTPSNRADVLAWYVTTSTLGSSIGSEASGRVIHFLQARPGWTEVDAYHALFWIYSVMGVVNVLIVFLLTEACELRPDSKGHEVYASVPQDERDEDAREEEEVVVELSRPNGTAADDIEATAPTTPTTAAPSQPQSHSHLHHHHHHHHASPASSKRWTSRTKSWFSAAFAQISKPTRTIMYKLWFLLAIDSLADGMVPYSLTNYYMDIKFHPAKSTLGDVTSLSYFLGAVGAVFAGPLARKIGLINTMVFTHVPSSAAVLFFPFPPYLWLTAGLLLLRTGLNNMDQAPRSAFIAAVVRPHERTAVMGITSMLRNLAAMTGPSVTGVLAEGDRFGIAFVAAGVCRLAYDFGLYALFVNVKLEGYEKRGRTKRKSTGSQDDGDEESDDDEEVVERDRARGMANGLLPSGAHRHGHGQDEVVELASLAGSLEDDSRTGDHDGGELNKHRTRVENVAAADDAKEATATITTTPLAPPPLSRALQVPSSSPDALDRVRSRSPHRATDVD</sequence>
<feature type="transmembrane region" description="Helical" evidence="3">
    <location>
        <begin position="195"/>
        <end position="215"/>
    </location>
</feature>
<reference evidence="5 6" key="1">
    <citation type="submission" date="2016-04" db="EMBL/GenBank/DDBJ databases">
        <title>Draft genome of Fonsecaea erecta CBS 125763.</title>
        <authorList>
            <person name="Weiss V.A."/>
            <person name="Vicente V.A."/>
            <person name="Raittz R.T."/>
            <person name="Moreno L.F."/>
            <person name="De Souza E.M."/>
            <person name="Pedrosa F.O."/>
            <person name="Steffens M.B."/>
            <person name="Faoro H."/>
            <person name="Tadra-Sfeir M.Z."/>
            <person name="Najafzadeh M.J."/>
            <person name="Felipe M.S."/>
            <person name="Teixeira M."/>
            <person name="Sun J."/>
            <person name="Xi L."/>
            <person name="Gomes R."/>
            <person name="De Azevedo C.M."/>
            <person name="Salgado C.G."/>
            <person name="Da Silva M.B."/>
            <person name="Nascimento M.F."/>
            <person name="Queiroz-Telles F."/>
            <person name="Attili D.S."/>
            <person name="Gorbushina A."/>
        </authorList>
    </citation>
    <scope>NUCLEOTIDE SEQUENCE [LARGE SCALE GENOMIC DNA]</scope>
    <source>
        <strain evidence="5 6">CBS 125763</strain>
    </source>
</reference>
<feature type="compositionally biased region" description="Basic residues" evidence="2">
    <location>
        <begin position="283"/>
        <end position="294"/>
    </location>
</feature>
<dbReference type="PANTHER" id="PTHR23520:SF5">
    <property type="entry name" value="TRANSPORTER, PUTATIVE (AFU_ORTHOLOGUE AFUA_3G04000)-RELATED"/>
    <property type="match status" value="1"/>
</dbReference>
<feature type="transmembrane region" description="Helical" evidence="3">
    <location>
        <begin position="63"/>
        <end position="84"/>
    </location>
</feature>
<dbReference type="GO" id="GO:0000329">
    <property type="term" value="C:fungal-type vacuole membrane"/>
    <property type="evidence" value="ECO:0007669"/>
    <property type="project" value="TreeGrafter"/>
</dbReference>
<dbReference type="RefSeq" id="XP_018692382.1">
    <property type="nucleotide sequence ID" value="XM_018837822.1"/>
</dbReference>
<accession>A0A178ZIZ3</accession>
<feature type="transmembrane region" description="Helical" evidence="3">
    <location>
        <begin position="478"/>
        <end position="503"/>
    </location>
</feature>
<dbReference type="GeneID" id="30010480"/>
<dbReference type="EMBL" id="LVYI01000005">
    <property type="protein sequence ID" value="OAP59015.1"/>
    <property type="molecule type" value="Genomic_DNA"/>
</dbReference>
<feature type="compositionally biased region" description="Low complexity" evidence="2">
    <location>
        <begin position="265"/>
        <end position="282"/>
    </location>
</feature>
<feature type="transmembrane region" description="Helical" evidence="3">
    <location>
        <begin position="328"/>
        <end position="347"/>
    </location>
</feature>
<dbReference type="OrthoDB" id="10027823at2759"/>
<feature type="transmembrane region" description="Helical" evidence="3">
    <location>
        <begin position="404"/>
        <end position="422"/>
    </location>
</feature>
<feature type="domain" description="Major facilitator superfamily (MFS) profile" evidence="4">
    <location>
        <begin position="2"/>
        <end position="504"/>
    </location>
</feature>
<evidence type="ECO:0000259" key="4">
    <source>
        <dbReference type="PROSITE" id="PS50850"/>
    </source>
</evidence>
<dbReference type="PANTHER" id="PTHR23520">
    <property type="entry name" value="TRANSPORTER, PUTATIVE (AFU_ORTHOLOGUE AFUA_3G04000)-RELATED"/>
    <property type="match status" value="1"/>
</dbReference>
<feature type="transmembrane region" description="Helical" evidence="3">
    <location>
        <begin position="96"/>
        <end position="125"/>
    </location>
</feature>
<evidence type="ECO:0000256" key="1">
    <source>
        <dbReference type="ARBA" id="ARBA00004141"/>
    </source>
</evidence>
<feature type="compositionally biased region" description="Acidic residues" evidence="2">
    <location>
        <begin position="237"/>
        <end position="249"/>
    </location>
</feature>
<feature type="transmembrane region" description="Helical" evidence="3">
    <location>
        <begin position="367"/>
        <end position="384"/>
    </location>
</feature>